<evidence type="ECO:0000313" key="3">
    <source>
        <dbReference type="EMBL" id="WKK86600.1"/>
    </source>
</evidence>
<name>A0AA49GD47_9BACT</name>
<keyword evidence="1" id="KW-0732">Signal</keyword>
<reference evidence="2 4" key="1">
    <citation type="submission" date="2023-08" db="EMBL/GenBank/DDBJ databases">
        <title>Comparative genomics and taxonomic characterization of three novel marine species of genus Marivirga.</title>
        <authorList>
            <person name="Muhammad N."/>
            <person name="Kim S.-G."/>
        </authorList>
    </citation>
    <scope>NUCLEOTIDE SEQUENCE</scope>
    <source>
        <strain evidence="3 4">ABR2-2</strain>
        <strain evidence="2">BKB1-2</strain>
    </source>
</reference>
<evidence type="ECO:0000256" key="1">
    <source>
        <dbReference type="SAM" id="SignalP"/>
    </source>
</evidence>
<dbReference type="Proteomes" id="UP001232019">
    <property type="component" value="Chromosome"/>
</dbReference>
<gene>
    <name evidence="2" type="ORF">QYS47_12065</name>
    <name evidence="3" type="ORF">QYS48_06725</name>
</gene>
<proteinExistence type="predicted"/>
<feature type="signal peptide" evidence="1">
    <location>
        <begin position="1"/>
        <end position="22"/>
    </location>
</feature>
<dbReference type="Proteomes" id="UP001244443">
    <property type="component" value="Chromosome"/>
</dbReference>
<dbReference type="EMBL" id="CP129968">
    <property type="protein sequence ID" value="WKK82697.1"/>
    <property type="molecule type" value="Genomic_DNA"/>
</dbReference>
<dbReference type="RefSeq" id="WP_302102982.1">
    <property type="nucleotide sequence ID" value="NZ_CP129968.2"/>
</dbReference>
<dbReference type="KEGG" id="marp:QYS47_12065"/>
<dbReference type="PROSITE" id="PS51257">
    <property type="entry name" value="PROKAR_LIPOPROTEIN"/>
    <property type="match status" value="1"/>
</dbReference>
<organism evidence="2">
    <name type="scientific">Marivirga arenosa</name>
    <dbReference type="NCBI Taxonomy" id="3059076"/>
    <lineage>
        <taxon>Bacteria</taxon>
        <taxon>Pseudomonadati</taxon>
        <taxon>Bacteroidota</taxon>
        <taxon>Cytophagia</taxon>
        <taxon>Cytophagales</taxon>
        <taxon>Marivirgaceae</taxon>
        <taxon>Marivirga</taxon>
    </lineage>
</organism>
<evidence type="ECO:0000313" key="4">
    <source>
        <dbReference type="Proteomes" id="UP001244443"/>
    </source>
</evidence>
<dbReference type="AlphaFoldDB" id="A0AA49GD47"/>
<keyword evidence="4" id="KW-1185">Reference proteome</keyword>
<accession>A0AA49JAG0</accession>
<feature type="chain" id="PRO_5044704599" evidence="1">
    <location>
        <begin position="23"/>
        <end position="44"/>
    </location>
</feature>
<protein>
    <submittedName>
        <fullName evidence="2">Uncharacterized protein</fullName>
    </submittedName>
</protein>
<evidence type="ECO:0000313" key="2">
    <source>
        <dbReference type="EMBL" id="WKK82697.1"/>
    </source>
</evidence>
<accession>A0AA49GD47</accession>
<sequence>MKKSIKLFAAISGLILFASACAQRTCPTYATQEVEKDSKIEATV</sequence>
<dbReference type="EMBL" id="CP129970">
    <property type="protein sequence ID" value="WKK86600.1"/>
    <property type="molecule type" value="Genomic_DNA"/>
</dbReference>